<dbReference type="Proteomes" id="UP000565262">
    <property type="component" value="Unassembled WGS sequence"/>
</dbReference>
<dbReference type="RefSeq" id="WP_182812236.1">
    <property type="nucleotide sequence ID" value="NZ_JACJFM010000066.1"/>
</dbReference>
<sequence length="160" mass="17818">MKKITLLLTHLMTGLAGFAAGIYFLPILIAPKGPSEQQLASVMQDNVIFKGEFSRNRQDSDHFHWGEGKLVVTDGKIAFQGKLAPGPDYRLYLADTFIETEKAFMAEKADMLHVGYINSFDGFILDGPQYSDLSRFNTAIVWCETFGEFITSARLVSPDS</sequence>
<dbReference type="AlphaFoldDB" id="A0A839IZW7"/>
<proteinExistence type="predicted"/>
<name>A0A839IZW7_9GAMM</name>
<protein>
    <submittedName>
        <fullName evidence="2">DM13 domain-containing protein</fullName>
    </submittedName>
</protein>
<feature type="domain" description="DM13" evidence="1">
    <location>
        <begin position="51"/>
        <end position="156"/>
    </location>
</feature>
<dbReference type="Pfam" id="PF10517">
    <property type="entry name" value="DM13"/>
    <property type="match status" value="1"/>
</dbReference>
<dbReference type="PROSITE" id="PS51549">
    <property type="entry name" value="DM13"/>
    <property type="match status" value="1"/>
</dbReference>
<accession>A0A839IZW7</accession>
<reference evidence="2 3" key="1">
    <citation type="submission" date="2020-08" db="EMBL/GenBank/DDBJ databases">
        <title>Oceanospirillum sp. nov. isolated from marine sediment.</title>
        <authorList>
            <person name="Ji X."/>
        </authorList>
    </citation>
    <scope>NUCLEOTIDE SEQUENCE [LARGE SCALE GENOMIC DNA]</scope>
    <source>
        <strain evidence="2 3">D5</strain>
    </source>
</reference>
<organism evidence="2 3">
    <name type="scientific">Oceanospirillum sediminis</name>
    <dbReference type="NCBI Taxonomy" id="2760088"/>
    <lineage>
        <taxon>Bacteria</taxon>
        <taxon>Pseudomonadati</taxon>
        <taxon>Pseudomonadota</taxon>
        <taxon>Gammaproteobacteria</taxon>
        <taxon>Oceanospirillales</taxon>
        <taxon>Oceanospirillaceae</taxon>
        <taxon>Oceanospirillum</taxon>
    </lineage>
</organism>
<dbReference type="EMBL" id="JACJFM010000066">
    <property type="protein sequence ID" value="MBB1489626.1"/>
    <property type="molecule type" value="Genomic_DNA"/>
</dbReference>
<evidence type="ECO:0000313" key="3">
    <source>
        <dbReference type="Proteomes" id="UP000565262"/>
    </source>
</evidence>
<gene>
    <name evidence="2" type="ORF">H4O21_23730</name>
</gene>
<keyword evidence="3" id="KW-1185">Reference proteome</keyword>
<dbReference type="InterPro" id="IPR019545">
    <property type="entry name" value="DM13_domain"/>
</dbReference>
<evidence type="ECO:0000313" key="2">
    <source>
        <dbReference type="EMBL" id="MBB1489626.1"/>
    </source>
</evidence>
<evidence type="ECO:0000259" key="1">
    <source>
        <dbReference type="PROSITE" id="PS51549"/>
    </source>
</evidence>
<comment type="caution">
    <text evidence="2">The sequence shown here is derived from an EMBL/GenBank/DDBJ whole genome shotgun (WGS) entry which is preliminary data.</text>
</comment>